<sequence length="90" mass="10127">MQATRKRRKEVQVKQSGTRYNSPRTLGKAMAKVKRNLPASPTKAVEFVKKIAAEFHCFSGTKAVEHKNDAPKAVLRKLTDEGEKTDLLFL</sequence>
<dbReference type="EMBL" id="BMAO01000208">
    <property type="protein sequence ID" value="GFQ65185.1"/>
    <property type="molecule type" value="Genomic_DNA"/>
</dbReference>
<name>A0A8X6EXH8_TRICU</name>
<comment type="caution">
    <text evidence="2">The sequence shown here is derived from an EMBL/GenBank/DDBJ whole genome shotgun (WGS) entry which is preliminary data.</text>
</comment>
<gene>
    <name evidence="2" type="ORF">TNCT_424271</name>
</gene>
<evidence type="ECO:0000313" key="3">
    <source>
        <dbReference type="Proteomes" id="UP000887116"/>
    </source>
</evidence>
<keyword evidence="3" id="KW-1185">Reference proteome</keyword>
<organism evidence="2 3">
    <name type="scientific">Trichonephila clavata</name>
    <name type="common">Joro spider</name>
    <name type="synonym">Nephila clavata</name>
    <dbReference type="NCBI Taxonomy" id="2740835"/>
    <lineage>
        <taxon>Eukaryota</taxon>
        <taxon>Metazoa</taxon>
        <taxon>Ecdysozoa</taxon>
        <taxon>Arthropoda</taxon>
        <taxon>Chelicerata</taxon>
        <taxon>Arachnida</taxon>
        <taxon>Araneae</taxon>
        <taxon>Araneomorphae</taxon>
        <taxon>Entelegynae</taxon>
        <taxon>Araneoidea</taxon>
        <taxon>Nephilidae</taxon>
        <taxon>Trichonephila</taxon>
    </lineage>
</organism>
<reference evidence="2" key="1">
    <citation type="submission" date="2020-07" db="EMBL/GenBank/DDBJ databases">
        <title>Multicomponent nature underlies the extraordinary mechanical properties of spider dragline silk.</title>
        <authorList>
            <person name="Kono N."/>
            <person name="Nakamura H."/>
            <person name="Mori M."/>
            <person name="Yoshida Y."/>
            <person name="Ohtoshi R."/>
            <person name="Malay A.D."/>
            <person name="Moran D.A.P."/>
            <person name="Tomita M."/>
            <person name="Numata K."/>
            <person name="Arakawa K."/>
        </authorList>
    </citation>
    <scope>NUCLEOTIDE SEQUENCE</scope>
</reference>
<evidence type="ECO:0000313" key="2">
    <source>
        <dbReference type="EMBL" id="GFQ65185.1"/>
    </source>
</evidence>
<feature type="compositionally biased region" description="Polar residues" evidence="1">
    <location>
        <begin position="13"/>
        <end position="23"/>
    </location>
</feature>
<feature type="region of interest" description="Disordered" evidence="1">
    <location>
        <begin position="1"/>
        <end position="23"/>
    </location>
</feature>
<evidence type="ECO:0000256" key="1">
    <source>
        <dbReference type="SAM" id="MobiDB-lite"/>
    </source>
</evidence>
<accession>A0A8X6EXH8</accession>
<protein>
    <submittedName>
        <fullName evidence="2">Uncharacterized protein</fullName>
    </submittedName>
</protein>
<dbReference type="OrthoDB" id="10062343at2759"/>
<dbReference type="AlphaFoldDB" id="A0A8X6EXH8"/>
<dbReference type="Proteomes" id="UP000887116">
    <property type="component" value="Unassembled WGS sequence"/>
</dbReference>
<proteinExistence type="predicted"/>